<proteinExistence type="predicted"/>
<organism evidence="7">
    <name type="scientific">Streptomyces sp. NBC_00049</name>
    <dbReference type="NCBI Taxonomy" id="2903617"/>
    <lineage>
        <taxon>Bacteria</taxon>
        <taxon>Bacillati</taxon>
        <taxon>Actinomycetota</taxon>
        <taxon>Actinomycetes</taxon>
        <taxon>Kitasatosporales</taxon>
        <taxon>Streptomycetaceae</taxon>
        <taxon>Streptomyces</taxon>
    </lineage>
</organism>
<dbReference type="Pfam" id="PF13515">
    <property type="entry name" value="FUSC_2"/>
    <property type="match status" value="1"/>
</dbReference>
<feature type="domain" description="Integral membrane bound transporter" evidence="6">
    <location>
        <begin position="188"/>
        <end position="314"/>
    </location>
</feature>
<evidence type="ECO:0000256" key="3">
    <source>
        <dbReference type="ARBA" id="ARBA00022989"/>
    </source>
</evidence>
<feature type="transmembrane region" description="Helical" evidence="5">
    <location>
        <begin position="300"/>
        <end position="317"/>
    </location>
</feature>
<feature type="transmembrane region" description="Helical" evidence="5">
    <location>
        <begin position="110"/>
        <end position="127"/>
    </location>
</feature>
<feature type="transmembrane region" description="Helical" evidence="5">
    <location>
        <begin position="133"/>
        <end position="154"/>
    </location>
</feature>
<dbReference type="AlphaFoldDB" id="A0AAU2JYU7"/>
<feature type="transmembrane region" description="Helical" evidence="5">
    <location>
        <begin position="175"/>
        <end position="195"/>
    </location>
</feature>
<evidence type="ECO:0000259" key="6">
    <source>
        <dbReference type="Pfam" id="PF13515"/>
    </source>
</evidence>
<keyword evidence="2 5" id="KW-0812">Transmembrane</keyword>
<evidence type="ECO:0000313" key="7">
    <source>
        <dbReference type="EMBL" id="WTU78036.1"/>
    </source>
</evidence>
<accession>A0AAU2JYU7</accession>
<dbReference type="InterPro" id="IPR049453">
    <property type="entry name" value="Memb_transporter_dom"/>
</dbReference>
<dbReference type="EMBL" id="CP108264">
    <property type="protein sequence ID" value="WTU78036.1"/>
    <property type="molecule type" value="Genomic_DNA"/>
</dbReference>
<dbReference type="GO" id="GO:0016020">
    <property type="term" value="C:membrane"/>
    <property type="evidence" value="ECO:0007669"/>
    <property type="project" value="UniProtKB-SubCell"/>
</dbReference>
<keyword evidence="3 5" id="KW-1133">Transmembrane helix</keyword>
<comment type="subcellular location">
    <subcellularLocation>
        <location evidence="1">Membrane</location>
        <topology evidence="1">Multi-pass membrane protein</topology>
    </subcellularLocation>
</comment>
<reference evidence="7" key="1">
    <citation type="submission" date="2022-10" db="EMBL/GenBank/DDBJ databases">
        <title>The complete genomes of actinobacterial strains from the NBC collection.</title>
        <authorList>
            <person name="Joergensen T.S."/>
            <person name="Alvarez Arevalo M."/>
            <person name="Sterndorff E.B."/>
            <person name="Faurdal D."/>
            <person name="Vuksanovic O."/>
            <person name="Mourched A.-S."/>
            <person name="Charusanti P."/>
            <person name="Shaw S."/>
            <person name="Blin K."/>
            <person name="Weber T."/>
        </authorList>
    </citation>
    <scope>NUCLEOTIDE SEQUENCE</scope>
    <source>
        <strain evidence="7">NBC_00049</strain>
    </source>
</reference>
<gene>
    <name evidence="7" type="ORF">OG327_34675</name>
</gene>
<protein>
    <submittedName>
        <fullName evidence="7">FUSC family protein</fullName>
    </submittedName>
</protein>
<sequence>MTSTSADRPGLAWSWPACARGLLYALPAVVAGWDDPARGIALAVGVLPAAAVGMPPRRKARLSIVVFGVCVGAPMVLGALLAPTGWAAVAAVFVLAVAAALLAAGRRAGVLAMSLCLPMVGVGLSFAEVGDALRAAGLILAGSLYACLLSMAWPQQPVNPDAQRAPPPLRGRREALHYGLRLGAAGAIAAAAGLAWAPTHPGWPVAAALLVMRPGVQAQRTRSLGRVLAVLAGSATAIVLLAVAPPPWVYALVAGAVIALAAGTQGSRWYVLPAFSTVLVLLLLQIGPGQESDSVTVPERIAATLVGVALAWLFGILPERRARSGPPGAEGQTRPGLN</sequence>
<feature type="transmembrane region" description="Helical" evidence="5">
    <location>
        <begin position="248"/>
        <end position="264"/>
    </location>
</feature>
<feature type="transmembrane region" description="Helical" evidence="5">
    <location>
        <begin position="269"/>
        <end position="288"/>
    </location>
</feature>
<evidence type="ECO:0000256" key="1">
    <source>
        <dbReference type="ARBA" id="ARBA00004141"/>
    </source>
</evidence>
<evidence type="ECO:0000256" key="2">
    <source>
        <dbReference type="ARBA" id="ARBA00022692"/>
    </source>
</evidence>
<name>A0AAU2JYU7_9ACTN</name>
<feature type="transmembrane region" description="Helical" evidence="5">
    <location>
        <begin position="86"/>
        <end position="103"/>
    </location>
</feature>
<feature type="transmembrane region" description="Helical" evidence="5">
    <location>
        <begin position="62"/>
        <end position="80"/>
    </location>
</feature>
<evidence type="ECO:0000256" key="5">
    <source>
        <dbReference type="SAM" id="Phobius"/>
    </source>
</evidence>
<evidence type="ECO:0000256" key="4">
    <source>
        <dbReference type="ARBA" id="ARBA00023136"/>
    </source>
</evidence>
<keyword evidence="4 5" id="KW-0472">Membrane</keyword>